<reference evidence="6" key="2">
    <citation type="submission" date="2022-10" db="EMBL/GenBank/DDBJ databases">
        <authorList>
            <consortium name="ENA_rothamsted_submissions"/>
            <consortium name="culmorum"/>
            <person name="King R."/>
        </authorList>
    </citation>
    <scope>NUCLEOTIDE SEQUENCE</scope>
</reference>
<dbReference type="GO" id="GO:0036498">
    <property type="term" value="P:IRE1-mediated unfolded protein response"/>
    <property type="evidence" value="ECO:0007669"/>
    <property type="project" value="TreeGrafter"/>
</dbReference>
<dbReference type="EMBL" id="OU895880">
    <property type="protein sequence ID" value="CAG9810669.1"/>
    <property type="molecule type" value="Genomic_DNA"/>
</dbReference>
<protein>
    <recommendedName>
        <fullName evidence="8">Protein kinase domain-containing protein</fullName>
    </recommendedName>
</protein>
<evidence type="ECO:0000256" key="3">
    <source>
        <dbReference type="ARBA" id="ARBA00022840"/>
    </source>
</evidence>
<feature type="domain" description="KEN" evidence="5">
    <location>
        <begin position="295"/>
        <end position="420"/>
    </location>
</feature>
<keyword evidence="3" id="KW-0067">ATP-binding</keyword>
<evidence type="ECO:0000256" key="2">
    <source>
        <dbReference type="ARBA" id="ARBA00022741"/>
    </source>
</evidence>
<dbReference type="Proteomes" id="UP001153620">
    <property type="component" value="Chromosome 4"/>
</dbReference>
<evidence type="ECO:0008006" key="8">
    <source>
        <dbReference type="Google" id="ProtNLM"/>
    </source>
</evidence>
<dbReference type="GO" id="GO:0004674">
    <property type="term" value="F:protein serine/threonine kinase activity"/>
    <property type="evidence" value="ECO:0007669"/>
    <property type="project" value="InterPro"/>
</dbReference>
<dbReference type="PROSITE" id="PS50011">
    <property type="entry name" value="PROTEIN_KINASE_DOM"/>
    <property type="match status" value="1"/>
</dbReference>
<organism evidence="6 7">
    <name type="scientific">Chironomus riparius</name>
    <dbReference type="NCBI Taxonomy" id="315576"/>
    <lineage>
        <taxon>Eukaryota</taxon>
        <taxon>Metazoa</taxon>
        <taxon>Ecdysozoa</taxon>
        <taxon>Arthropoda</taxon>
        <taxon>Hexapoda</taxon>
        <taxon>Insecta</taxon>
        <taxon>Pterygota</taxon>
        <taxon>Neoptera</taxon>
        <taxon>Endopterygota</taxon>
        <taxon>Diptera</taxon>
        <taxon>Nematocera</taxon>
        <taxon>Chironomoidea</taxon>
        <taxon>Chironomidae</taxon>
        <taxon>Chironominae</taxon>
        <taxon>Chironomus</taxon>
    </lineage>
</organism>
<sequence>MDTFEVETIEVGEIAPDAKLSNGEKLYRGRLRKSIKNVVVKIIPNQEFEDFKKRVNREIYAAKANERNQNVLSVEKIEVNTNDGQLYIAYEDFDHTLKNIVDDTLNKPIKQILLTATEGLMHFHDKKFVHRNIRPENIVIKEENSNYNGKIADLSMSKLLTDGKNVTISRDFSENGFSAPELINYFNIDQGNKKKSTNNSQRKKVTEKVDIFSMGVVYFYAFTEYHPFARDGRSLQQNICDKKFVPNFNTLKKSKSLSAVEVPLITNLIQKMIQYDPKKRPTIKQVLNHPFFWTDQRKVAFLTVTSQYIQGCDMEDKESMRAQCGPSYENWQENLDPKVQETLKEKRKYKNDVTELLRSLRNLPAHVNEKRNEDLRNFFNQYQNGVVGYFSEQYPYYFIDFYNYFIEYSSYDTLREFYCDCYVVGRYGTHKCNQIEAFCAFDWETN</sequence>
<dbReference type="AlphaFoldDB" id="A0A9N9WYG9"/>
<dbReference type="GO" id="GO:0004521">
    <property type="term" value="F:RNA endonuclease activity"/>
    <property type="evidence" value="ECO:0007669"/>
    <property type="project" value="InterPro"/>
</dbReference>
<evidence type="ECO:0000259" key="5">
    <source>
        <dbReference type="PROSITE" id="PS51392"/>
    </source>
</evidence>
<dbReference type="GO" id="GO:0070059">
    <property type="term" value="P:intrinsic apoptotic signaling pathway in response to endoplasmic reticulum stress"/>
    <property type="evidence" value="ECO:0007669"/>
    <property type="project" value="TreeGrafter"/>
</dbReference>
<dbReference type="GO" id="GO:1990604">
    <property type="term" value="C:IRE1-TRAF2-ASK1 complex"/>
    <property type="evidence" value="ECO:0007669"/>
    <property type="project" value="TreeGrafter"/>
</dbReference>
<feature type="domain" description="Protein kinase" evidence="4">
    <location>
        <begin position="1"/>
        <end position="292"/>
    </location>
</feature>
<accession>A0A9N9WYG9</accession>
<dbReference type="PANTHER" id="PTHR13954:SF6">
    <property type="entry name" value="NON-SPECIFIC SERINE_THREONINE PROTEIN KINASE"/>
    <property type="match status" value="1"/>
</dbReference>
<dbReference type="InterPro" id="IPR010513">
    <property type="entry name" value="KEN_dom"/>
</dbReference>
<proteinExistence type="predicted"/>
<gene>
    <name evidence="6" type="ORF">CHIRRI_LOCUS13482</name>
</gene>
<dbReference type="InterPro" id="IPR038357">
    <property type="entry name" value="KEN_sf"/>
</dbReference>
<dbReference type="PANTHER" id="PTHR13954">
    <property type="entry name" value="IRE1-RELATED"/>
    <property type="match status" value="1"/>
</dbReference>
<dbReference type="Pfam" id="PF00069">
    <property type="entry name" value="Pkinase"/>
    <property type="match status" value="1"/>
</dbReference>
<dbReference type="OrthoDB" id="8187887at2759"/>
<dbReference type="Gene3D" id="1.10.510.10">
    <property type="entry name" value="Transferase(Phosphotransferase) domain 1"/>
    <property type="match status" value="1"/>
</dbReference>
<dbReference type="SUPFAM" id="SSF56112">
    <property type="entry name" value="Protein kinase-like (PK-like)"/>
    <property type="match status" value="1"/>
</dbReference>
<dbReference type="PROSITE" id="PS51392">
    <property type="entry name" value="KEN"/>
    <property type="match status" value="1"/>
</dbReference>
<keyword evidence="1" id="KW-0732">Signal</keyword>
<evidence type="ECO:0000256" key="1">
    <source>
        <dbReference type="ARBA" id="ARBA00022729"/>
    </source>
</evidence>
<keyword evidence="7" id="KW-1185">Reference proteome</keyword>
<dbReference type="GO" id="GO:0005524">
    <property type="term" value="F:ATP binding"/>
    <property type="evidence" value="ECO:0007669"/>
    <property type="project" value="UniProtKB-KW"/>
</dbReference>
<dbReference type="InterPro" id="IPR000719">
    <property type="entry name" value="Prot_kinase_dom"/>
</dbReference>
<reference evidence="6" key="1">
    <citation type="submission" date="2022-01" db="EMBL/GenBank/DDBJ databases">
        <authorList>
            <person name="King R."/>
        </authorList>
    </citation>
    <scope>NUCLEOTIDE SEQUENCE</scope>
</reference>
<name>A0A9N9WYG9_9DIPT</name>
<evidence type="ECO:0000259" key="4">
    <source>
        <dbReference type="PROSITE" id="PS50011"/>
    </source>
</evidence>
<evidence type="ECO:0000313" key="7">
    <source>
        <dbReference type="Proteomes" id="UP001153620"/>
    </source>
</evidence>
<dbReference type="Pfam" id="PF06479">
    <property type="entry name" value="Ribonuc_2-5A"/>
    <property type="match status" value="1"/>
</dbReference>
<dbReference type="Gene3D" id="1.20.1440.180">
    <property type="entry name" value="KEN domain"/>
    <property type="match status" value="1"/>
</dbReference>
<dbReference type="GO" id="GO:0051082">
    <property type="term" value="F:unfolded protein binding"/>
    <property type="evidence" value="ECO:0007669"/>
    <property type="project" value="TreeGrafter"/>
</dbReference>
<keyword evidence="2" id="KW-0547">Nucleotide-binding</keyword>
<dbReference type="InterPro" id="IPR045133">
    <property type="entry name" value="IRE1/2-like"/>
</dbReference>
<dbReference type="InterPro" id="IPR011009">
    <property type="entry name" value="Kinase-like_dom_sf"/>
</dbReference>
<dbReference type="GO" id="GO:0006397">
    <property type="term" value="P:mRNA processing"/>
    <property type="evidence" value="ECO:0007669"/>
    <property type="project" value="InterPro"/>
</dbReference>
<evidence type="ECO:0000313" key="6">
    <source>
        <dbReference type="EMBL" id="CAG9810669.1"/>
    </source>
</evidence>